<name>A0A7C8YNX1_OPUST</name>
<accession>A0A7C8YNX1</accession>
<sequence length="300" mass="34560">MYHLTVVIAYSLKALNGHVSQPPGLFRESVIDGVQVRLLLNPMLRAAALYLFGQHAQLCVLRGQAPRIGFSMMLHTEARNPVTCDDSGKGDRRECSFPIGQKISRREKIGFLIKALLDVEDSKDAVYGTLDAWVAWEQNFPIAPLKNVLLSLEREQQWHRVVQVIKWMLSKGQGNTIGTYQQLIRALDMDHRAEEAHNFWMKKIGNDFHSVPWQTCHVMISVYYRNNMLDRLVKLFRGLEAFGRKPTEKKIVQKVADAYEQLGLVDEKERVMEKYADLFRQSRTECDEKSKRVKSKKKGN</sequence>
<proteinExistence type="predicted"/>
<protein>
    <recommendedName>
        <fullName evidence="2">Pentatricopeptide repeat-containing protein</fullName>
    </recommendedName>
</protein>
<evidence type="ECO:0008006" key="2">
    <source>
        <dbReference type="Google" id="ProtNLM"/>
    </source>
</evidence>
<dbReference type="AlphaFoldDB" id="A0A7C8YNX1"/>
<dbReference type="EMBL" id="GISG01041557">
    <property type="protein sequence ID" value="MBA4623032.1"/>
    <property type="molecule type" value="Transcribed_RNA"/>
</dbReference>
<reference evidence="1" key="1">
    <citation type="journal article" date="2013" name="J. Plant Res.">
        <title>Effect of fungi and light on seed germination of three Opuntia species from semiarid lands of central Mexico.</title>
        <authorList>
            <person name="Delgado-Sanchez P."/>
            <person name="Jimenez-Bremont J.F."/>
            <person name="Guerrero-Gonzalez Mde L."/>
            <person name="Flores J."/>
        </authorList>
    </citation>
    <scope>NUCLEOTIDE SEQUENCE</scope>
    <source>
        <tissue evidence="1">Cladode</tissue>
    </source>
</reference>
<organism evidence="1">
    <name type="scientific">Opuntia streptacantha</name>
    <name type="common">Prickly pear cactus</name>
    <name type="synonym">Opuntia cardona</name>
    <dbReference type="NCBI Taxonomy" id="393608"/>
    <lineage>
        <taxon>Eukaryota</taxon>
        <taxon>Viridiplantae</taxon>
        <taxon>Streptophyta</taxon>
        <taxon>Embryophyta</taxon>
        <taxon>Tracheophyta</taxon>
        <taxon>Spermatophyta</taxon>
        <taxon>Magnoliopsida</taxon>
        <taxon>eudicotyledons</taxon>
        <taxon>Gunneridae</taxon>
        <taxon>Pentapetalae</taxon>
        <taxon>Caryophyllales</taxon>
        <taxon>Cactineae</taxon>
        <taxon>Cactaceae</taxon>
        <taxon>Opuntioideae</taxon>
        <taxon>Opuntia</taxon>
    </lineage>
</organism>
<evidence type="ECO:0000313" key="1">
    <source>
        <dbReference type="EMBL" id="MBA4623032.1"/>
    </source>
</evidence>
<dbReference type="PANTHER" id="PTHR47603">
    <property type="entry name" value="PPR CONTAINING-LIKE PROTEIN"/>
    <property type="match status" value="1"/>
</dbReference>
<dbReference type="Gene3D" id="1.25.40.10">
    <property type="entry name" value="Tetratricopeptide repeat domain"/>
    <property type="match status" value="1"/>
</dbReference>
<dbReference type="PANTHER" id="PTHR47603:SF1">
    <property type="entry name" value="PPR CONTAINING-LIKE PROTEIN"/>
    <property type="match status" value="1"/>
</dbReference>
<dbReference type="InterPro" id="IPR011990">
    <property type="entry name" value="TPR-like_helical_dom_sf"/>
</dbReference>
<reference evidence="1" key="2">
    <citation type="submission" date="2020-07" db="EMBL/GenBank/DDBJ databases">
        <authorList>
            <person name="Vera ALvarez R."/>
            <person name="Arias-Moreno D.M."/>
            <person name="Jimenez-Jacinto V."/>
            <person name="Jimenez-Bremont J.F."/>
            <person name="Swaminathan K."/>
            <person name="Moose S.P."/>
            <person name="Guerrero-Gonzalez M.L."/>
            <person name="Marino-Ramirez L."/>
            <person name="Landsman D."/>
            <person name="Rodriguez-Kessler M."/>
            <person name="Delgado-Sanchez P."/>
        </authorList>
    </citation>
    <scope>NUCLEOTIDE SEQUENCE</scope>
    <source>
        <tissue evidence="1">Cladode</tissue>
    </source>
</reference>